<feature type="region of interest" description="Disordered" evidence="4">
    <location>
        <begin position="913"/>
        <end position="947"/>
    </location>
</feature>
<evidence type="ECO:0000256" key="4">
    <source>
        <dbReference type="SAM" id="MobiDB-lite"/>
    </source>
</evidence>
<gene>
    <name evidence="6" type="ORF">D2E25_0604</name>
</gene>
<evidence type="ECO:0000259" key="5">
    <source>
        <dbReference type="PROSITE" id="PS50901"/>
    </source>
</evidence>
<dbReference type="PANTHER" id="PTHR22683:SF41">
    <property type="entry name" value="DNA TRANSLOCASE FTSK"/>
    <property type="match status" value="1"/>
</dbReference>
<dbReference type="OrthoDB" id="3217500at2"/>
<comment type="caution">
    <text evidence="6">The sequence shown here is derived from an EMBL/GenBank/DDBJ whole genome shotgun (WGS) entry which is preliminary data.</text>
</comment>
<dbReference type="Pfam" id="PF01580">
    <property type="entry name" value="FtsK_SpoIIIE"/>
    <property type="match status" value="1"/>
</dbReference>
<dbReference type="RefSeq" id="WP_125979526.1">
    <property type="nucleotide sequence ID" value="NZ_QXGL01000001.1"/>
</dbReference>
<keyword evidence="6" id="KW-0132">Cell division</keyword>
<dbReference type="InterPro" id="IPR050206">
    <property type="entry name" value="FtsK/SpoIIIE/SftA"/>
</dbReference>
<dbReference type="AlphaFoldDB" id="A0A430FN98"/>
<feature type="compositionally biased region" description="Polar residues" evidence="4">
    <location>
        <begin position="915"/>
        <end position="931"/>
    </location>
</feature>
<dbReference type="CDD" id="cd01127">
    <property type="entry name" value="TrwB_TraG_TraD_VirD4"/>
    <property type="match status" value="1"/>
</dbReference>
<dbReference type="GO" id="GO:0005524">
    <property type="term" value="F:ATP binding"/>
    <property type="evidence" value="ECO:0007669"/>
    <property type="project" value="UniProtKB-UniRule"/>
</dbReference>
<keyword evidence="7" id="KW-1185">Reference proteome</keyword>
<proteinExistence type="predicted"/>
<keyword evidence="2 3" id="KW-0067">ATP-binding</keyword>
<dbReference type="PANTHER" id="PTHR22683">
    <property type="entry name" value="SPORULATION PROTEIN RELATED"/>
    <property type="match status" value="1"/>
</dbReference>
<keyword evidence="6" id="KW-0131">Cell cycle</keyword>
<reference evidence="6 7" key="1">
    <citation type="submission" date="2018-09" db="EMBL/GenBank/DDBJ databases">
        <title>Characterization of the phylogenetic diversity of five novel species belonging to the genus Bifidobacterium.</title>
        <authorList>
            <person name="Lugli G.A."/>
            <person name="Duranti S."/>
            <person name="Milani C."/>
        </authorList>
    </citation>
    <scope>NUCLEOTIDE SEQUENCE [LARGE SCALE GENOMIC DNA]</scope>
    <source>
        <strain evidence="6 7">2034B</strain>
    </source>
</reference>
<dbReference type="Gene3D" id="3.40.50.300">
    <property type="entry name" value="P-loop containing nucleotide triphosphate hydrolases"/>
    <property type="match status" value="1"/>
</dbReference>
<evidence type="ECO:0000313" key="7">
    <source>
        <dbReference type="Proteomes" id="UP000287533"/>
    </source>
</evidence>
<evidence type="ECO:0000313" key="6">
    <source>
        <dbReference type="EMBL" id="RSX54296.1"/>
    </source>
</evidence>
<evidence type="ECO:0000256" key="3">
    <source>
        <dbReference type="PROSITE-ProRule" id="PRU00289"/>
    </source>
</evidence>
<feature type="binding site" evidence="3">
    <location>
        <begin position="394"/>
        <end position="401"/>
    </location>
    <ligand>
        <name>ATP</name>
        <dbReference type="ChEBI" id="CHEBI:30616"/>
    </ligand>
</feature>
<dbReference type="GO" id="GO:0003677">
    <property type="term" value="F:DNA binding"/>
    <property type="evidence" value="ECO:0007669"/>
    <property type="project" value="InterPro"/>
</dbReference>
<dbReference type="Proteomes" id="UP000287533">
    <property type="component" value="Unassembled WGS sequence"/>
</dbReference>
<evidence type="ECO:0000256" key="2">
    <source>
        <dbReference type="ARBA" id="ARBA00022840"/>
    </source>
</evidence>
<protein>
    <submittedName>
        <fullName evidence="6">Cell division protein FtsK</fullName>
    </submittedName>
</protein>
<feature type="compositionally biased region" description="Low complexity" evidence="4">
    <location>
        <begin position="932"/>
        <end position="947"/>
    </location>
</feature>
<name>A0A430FN98_9BIFI</name>
<feature type="domain" description="FtsK" evidence="5">
    <location>
        <begin position="375"/>
        <end position="581"/>
    </location>
</feature>
<keyword evidence="1 3" id="KW-0547">Nucleotide-binding</keyword>
<sequence length="1071" mass="116484">MAAVTLATLRERIAKQCEELKRVHAQYLGALESWSTREAQAQEARTRKAKADAKRQLMVAKIRATDAITSAVADAASRAKSLTEPKIDNPALRVAEYVELGRFRIDGRKADVNDDISMPLIAPLLGHGNIVVTGDNPQAEGFVRAIIATAIEHTEPNQLQLVAYDPSYRTPLAPFSALAQEDQNMVRTVQAASGMGANGLNGIIDECSETLQRVGNILQGAETTLVSYRKKVGMPVEQYTLVTLYDYPGEIREEEHRRLMKLIAEAPRYGISFIIRIADPTKLPEWCSLSEIQTLGTSFDLTHRTPTWNISNTFPIELRTLSATEAAQVAAKVAESAHNLRLPIVDFNEVQPKHDWGMSTANGITFALGREGIANAEITIGDERSQKHNILVTGAVGQGKSNLLKVMIYSMCSRYSPDELELYLLDFKDGVTLAPMAPSRNSPAFLPQARILGLQADQNFGFAVLDYMRKEIERRSRLFKQVDVDNIAKYRAKRPNERMPRIVVIIDEFQMLLKGGNSDLNSEAAAKLEEDVRLGRAYGIHVILASQTITGIQALANSADNLFGQFPIRIGLKNSPEQAQATFVQGNLAAARLHYRGQAIVNYDYGALDSNHTIMVAMAKDDQLNNLQEQWYKRVKDSTTGPMVFDGTKPADLASDLIDLQRDGRLGGRVTRAYLGRPVAVDPNPVSFKIDDGMGRHIAVIGNGVSPNALDDDQDNNMGIGLLEATGLSLAASCVPGSAKFVIIDCLIDRDREFNHVEEWIQAMKDLGHDVEVVKKRDAIRWFDKADQLLMQHRESDPPMYVMVFAIERSGDFDHKPMPLPFETATAPVVPAASSMFPDSGLSVAANNLDLSWDDNISSPSNAPSTNGASSSDLGAGSSDLGFGSSDLGFGSSDLGAGSSDLGAGSSDLGIGSSNLTGSSTNPAGSTNLAGSSNPADTTSSASSSLNSSLNAGMNVYSNEPTPREKLFKLLSTGSMVNIHMFIWWSNATGYETFMQNGLGPTGAFDGKILLYGTHEQAIRIDSPTSAWNGAENRALYKDVEGMTSAAIMIPYQPLNPQQLRDLVKELRDAR</sequence>
<dbReference type="InterPro" id="IPR027417">
    <property type="entry name" value="P-loop_NTPase"/>
</dbReference>
<organism evidence="6 7">
    <name type="scientific">Bifidobacterium goeldii</name>
    <dbReference type="NCBI Taxonomy" id="2306975"/>
    <lineage>
        <taxon>Bacteria</taxon>
        <taxon>Bacillati</taxon>
        <taxon>Actinomycetota</taxon>
        <taxon>Actinomycetes</taxon>
        <taxon>Bifidobacteriales</taxon>
        <taxon>Bifidobacteriaceae</taxon>
        <taxon>Bifidobacterium</taxon>
    </lineage>
</organism>
<dbReference type="InterPro" id="IPR002543">
    <property type="entry name" value="FtsK_dom"/>
</dbReference>
<dbReference type="GO" id="GO:0051301">
    <property type="term" value="P:cell division"/>
    <property type="evidence" value="ECO:0007669"/>
    <property type="project" value="UniProtKB-KW"/>
</dbReference>
<evidence type="ECO:0000256" key="1">
    <source>
        <dbReference type="ARBA" id="ARBA00022741"/>
    </source>
</evidence>
<dbReference type="SUPFAM" id="SSF52540">
    <property type="entry name" value="P-loop containing nucleoside triphosphate hydrolases"/>
    <property type="match status" value="1"/>
</dbReference>
<dbReference type="EMBL" id="QXGL01000001">
    <property type="protein sequence ID" value="RSX54296.1"/>
    <property type="molecule type" value="Genomic_DNA"/>
</dbReference>
<accession>A0A430FN98</accession>
<dbReference type="PROSITE" id="PS50901">
    <property type="entry name" value="FTSK"/>
    <property type="match status" value="1"/>
</dbReference>